<name>A0A9N9BVJ4_9GLOM</name>
<dbReference type="Gene3D" id="3.80.10.10">
    <property type="entry name" value="Ribonuclease Inhibitor"/>
    <property type="match status" value="1"/>
</dbReference>
<dbReference type="InterPro" id="IPR032675">
    <property type="entry name" value="LRR_dom_sf"/>
</dbReference>
<dbReference type="AlphaFoldDB" id="A0A9N9BVJ4"/>
<dbReference type="InterPro" id="IPR023395">
    <property type="entry name" value="MCP_dom_sf"/>
</dbReference>
<evidence type="ECO:0000313" key="9">
    <source>
        <dbReference type="EMBL" id="CAG8579312.1"/>
    </source>
</evidence>
<organism evidence="9 10">
    <name type="scientific">Diversispora eburnea</name>
    <dbReference type="NCBI Taxonomy" id="1213867"/>
    <lineage>
        <taxon>Eukaryota</taxon>
        <taxon>Fungi</taxon>
        <taxon>Fungi incertae sedis</taxon>
        <taxon>Mucoromycota</taxon>
        <taxon>Glomeromycotina</taxon>
        <taxon>Glomeromycetes</taxon>
        <taxon>Diversisporales</taxon>
        <taxon>Diversisporaceae</taxon>
        <taxon>Diversispora</taxon>
    </lineage>
</organism>
<dbReference type="EMBL" id="CAJVPK010001263">
    <property type="protein sequence ID" value="CAG8579312.1"/>
    <property type="molecule type" value="Genomic_DNA"/>
</dbReference>
<evidence type="ECO:0000256" key="3">
    <source>
        <dbReference type="ARBA" id="ARBA00022692"/>
    </source>
</evidence>
<evidence type="ECO:0000256" key="7">
    <source>
        <dbReference type="ARBA" id="ARBA00023136"/>
    </source>
</evidence>
<proteinExistence type="predicted"/>
<dbReference type="SUPFAM" id="SSF103506">
    <property type="entry name" value="Mitochondrial carrier"/>
    <property type="match status" value="1"/>
</dbReference>
<dbReference type="OrthoDB" id="2364652at2759"/>
<feature type="repeat" description="Solcar" evidence="8">
    <location>
        <begin position="731"/>
        <end position="827"/>
    </location>
</feature>
<protein>
    <submittedName>
        <fullName evidence="9">6618_t:CDS:1</fullName>
    </submittedName>
</protein>
<keyword evidence="6" id="KW-0496">Mitochondrion</keyword>
<dbReference type="Proteomes" id="UP000789706">
    <property type="component" value="Unassembled WGS sequence"/>
</dbReference>
<dbReference type="PRINTS" id="PR00926">
    <property type="entry name" value="MITOCARRIER"/>
</dbReference>
<evidence type="ECO:0000256" key="1">
    <source>
        <dbReference type="ARBA" id="ARBA00004225"/>
    </source>
</evidence>
<gene>
    <name evidence="9" type="ORF">DEBURN_LOCUS8494</name>
</gene>
<evidence type="ECO:0000256" key="2">
    <source>
        <dbReference type="ARBA" id="ARBA00022448"/>
    </source>
</evidence>
<dbReference type="PROSITE" id="PS50920">
    <property type="entry name" value="SOLCAR"/>
    <property type="match status" value="2"/>
</dbReference>
<keyword evidence="5" id="KW-1133">Transmembrane helix</keyword>
<keyword evidence="3 8" id="KW-0812">Transmembrane</keyword>
<sequence length="832" mass="95330">MSKLNSDCLRVLFENFTEESSGAYLLYNCALLDKQWNVVATPYLYRDPWQHWIYRSKNNFVAKKLIDTYHLCYQVHSSKTSEYNNNRGQHKRIRSIDNNSITINNIYLPQYDYIELAKNLHIPALYQCVEIWYKATHEDESVNGEIEKYFLSFLKLFVDKARIKGCTFAESSTNPSYPIQLDHLEYLAKTFNRLSVDLEYLNLGYFKCTDEALLILSKNCTSLKTFKITAHSCSDDALANFISSQKKLTKLKIRYAQDLRQTLDKIRSQAKTIVKLRILHCNLENCTVPLTGIAECINLRSIYMRDIDSFSPRITLSQLLMPIAKNCEFHNVDFTKTSLPVDVLVEIAKKSSTTLRRVHLIRPTHLREGGYVNENLSDGIMALANNATNLCAFERNILPEELNATCYLVNTIGKSLTRLEIESVEMADYDSSNLLICIGNKCPYLTILNISNYEFSFDSFVTLLKGCKYIQSLTVMFSDSINDKILELIAKYWAGTLKKTLEIDECHNVSIEAGSNNGEYTIPVINEAYNNQTKKVKAYVPPKLSSFETSICGAIAGGFSRFVVAPLDVIKIRLQLQPGRPNFNFRSKHRTISIDRKYNGIRHALFTIFQEEGLRGLWKGNLSAEYLYISYGAVQFLTYQKMQDLFKFIEKRPNNKLIFDKNITTIYEGIIHSIQNIRSQEGFYGFYRGISASIIQIIPYMSLTFGSYEFFKKSFQRLERFEENNLRFNNLKGSEDLISGAMAGTLGKTGVFPLDLLRKRLQIQGPDRSKYVIKNIPLYASSIISCIKQICKEDGFLGLYKGLSPAIVKSAFASAVTFFVYGYTKRILEKSH</sequence>
<accession>A0A9N9BVJ4</accession>
<comment type="subcellular location">
    <subcellularLocation>
        <location evidence="1">Mitochondrion membrane</location>
        <topology evidence="1">Multi-pass membrane protein</topology>
    </subcellularLocation>
</comment>
<evidence type="ECO:0000256" key="8">
    <source>
        <dbReference type="PROSITE-ProRule" id="PRU00282"/>
    </source>
</evidence>
<evidence type="ECO:0000256" key="6">
    <source>
        <dbReference type="ARBA" id="ARBA00023128"/>
    </source>
</evidence>
<dbReference type="Pfam" id="PF00153">
    <property type="entry name" value="Mito_carr"/>
    <property type="match status" value="3"/>
</dbReference>
<keyword evidence="4" id="KW-0677">Repeat</keyword>
<reference evidence="9" key="1">
    <citation type="submission" date="2021-06" db="EMBL/GenBank/DDBJ databases">
        <authorList>
            <person name="Kallberg Y."/>
            <person name="Tangrot J."/>
            <person name="Rosling A."/>
        </authorList>
    </citation>
    <scope>NUCLEOTIDE SEQUENCE</scope>
    <source>
        <strain evidence="9">AZ414A</strain>
    </source>
</reference>
<keyword evidence="2" id="KW-0813">Transport</keyword>
<dbReference type="GO" id="GO:0055085">
    <property type="term" value="P:transmembrane transport"/>
    <property type="evidence" value="ECO:0007669"/>
    <property type="project" value="InterPro"/>
</dbReference>
<evidence type="ECO:0000256" key="5">
    <source>
        <dbReference type="ARBA" id="ARBA00022989"/>
    </source>
</evidence>
<dbReference type="InterPro" id="IPR018108">
    <property type="entry name" value="MCP_transmembrane"/>
</dbReference>
<feature type="repeat" description="Solcar" evidence="8">
    <location>
        <begin position="544"/>
        <end position="645"/>
    </location>
</feature>
<dbReference type="InterPro" id="IPR002067">
    <property type="entry name" value="MCP"/>
</dbReference>
<keyword evidence="7 8" id="KW-0472">Membrane</keyword>
<keyword evidence="10" id="KW-1185">Reference proteome</keyword>
<dbReference type="SUPFAM" id="SSF52047">
    <property type="entry name" value="RNI-like"/>
    <property type="match status" value="1"/>
</dbReference>
<comment type="caution">
    <text evidence="9">The sequence shown here is derived from an EMBL/GenBank/DDBJ whole genome shotgun (WGS) entry which is preliminary data.</text>
</comment>
<dbReference type="GO" id="GO:0031966">
    <property type="term" value="C:mitochondrial membrane"/>
    <property type="evidence" value="ECO:0007669"/>
    <property type="project" value="UniProtKB-SubCell"/>
</dbReference>
<evidence type="ECO:0000256" key="4">
    <source>
        <dbReference type="ARBA" id="ARBA00022737"/>
    </source>
</evidence>
<evidence type="ECO:0000313" key="10">
    <source>
        <dbReference type="Proteomes" id="UP000789706"/>
    </source>
</evidence>
<dbReference type="Gene3D" id="1.50.40.10">
    <property type="entry name" value="Mitochondrial carrier domain"/>
    <property type="match status" value="2"/>
</dbReference>
<dbReference type="PANTHER" id="PTHR24089">
    <property type="entry name" value="SOLUTE CARRIER FAMILY 25"/>
    <property type="match status" value="1"/>
</dbReference>